<dbReference type="Pfam" id="PF00067">
    <property type="entry name" value="p450"/>
    <property type="match status" value="1"/>
</dbReference>
<gene>
    <name evidence="16" type="ORF">K503DRAFT_860703</name>
</gene>
<dbReference type="InParanoid" id="A0A1B7MG38"/>
<accession>A0A1B7MG38</accession>
<dbReference type="GO" id="GO:0005506">
    <property type="term" value="F:iron ion binding"/>
    <property type="evidence" value="ECO:0007669"/>
    <property type="project" value="InterPro"/>
</dbReference>
<proteinExistence type="inferred from homology"/>
<evidence type="ECO:0000256" key="10">
    <source>
        <dbReference type="ARBA" id="ARBA00023004"/>
    </source>
</evidence>
<evidence type="ECO:0000256" key="6">
    <source>
        <dbReference type="ARBA" id="ARBA00022692"/>
    </source>
</evidence>
<evidence type="ECO:0000256" key="2">
    <source>
        <dbReference type="ARBA" id="ARBA00004370"/>
    </source>
</evidence>
<evidence type="ECO:0000256" key="8">
    <source>
        <dbReference type="ARBA" id="ARBA00022989"/>
    </source>
</evidence>
<keyword evidence="6 15" id="KW-0812">Transmembrane</keyword>
<dbReference type="OrthoDB" id="1470350at2759"/>
<keyword evidence="5 13" id="KW-0349">Heme</keyword>
<reference evidence="16 17" key="1">
    <citation type="submission" date="2016-06" db="EMBL/GenBank/DDBJ databases">
        <title>Comparative genomics of the ectomycorrhizal sister species Rhizopogon vinicolor and Rhizopogon vesiculosus (Basidiomycota: Boletales) reveals a divergence of the mating type B locus.</title>
        <authorList>
            <consortium name="DOE Joint Genome Institute"/>
            <person name="Mujic A.B."/>
            <person name="Kuo A."/>
            <person name="Tritt A."/>
            <person name="Lipzen A."/>
            <person name="Chen C."/>
            <person name="Johnson J."/>
            <person name="Sharma A."/>
            <person name="Barry K."/>
            <person name="Grigoriev I.V."/>
            <person name="Spatafora J.W."/>
        </authorList>
    </citation>
    <scope>NUCLEOTIDE SEQUENCE [LARGE SCALE GENOMIC DNA]</scope>
    <source>
        <strain evidence="16 17">AM-OR11-026</strain>
    </source>
</reference>
<dbReference type="GO" id="GO:0016020">
    <property type="term" value="C:membrane"/>
    <property type="evidence" value="ECO:0007669"/>
    <property type="project" value="UniProtKB-SubCell"/>
</dbReference>
<dbReference type="InterPro" id="IPR017972">
    <property type="entry name" value="Cyt_P450_CS"/>
</dbReference>
<dbReference type="GO" id="GO:0004497">
    <property type="term" value="F:monooxygenase activity"/>
    <property type="evidence" value="ECO:0007669"/>
    <property type="project" value="UniProtKB-KW"/>
</dbReference>
<dbReference type="PROSITE" id="PS00086">
    <property type="entry name" value="CYTOCHROME_P450"/>
    <property type="match status" value="1"/>
</dbReference>
<evidence type="ECO:0000313" key="16">
    <source>
        <dbReference type="EMBL" id="OAX31563.1"/>
    </source>
</evidence>
<evidence type="ECO:0000256" key="7">
    <source>
        <dbReference type="ARBA" id="ARBA00022723"/>
    </source>
</evidence>
<sequence length="525" mass="58792">MGINHLASYQTMGLGKEWSYTILACFACAAFLTLWTRKPLKSIPMPNGASVLWGHEKTVFDMSAGMAYAQWLKELNTSVLKIRGALGKPDLLVLADPFAVTYILQRRIYDYPHSEVVRPRIGRLLGKSLGWVEGEKEHKRMRQLVAASLSPEAIRNSAYNVHAAADTLQERLEAHLADKNGDNIINTIDWTNQATLDVIGRFAFTHDFGGGINQEAISILGAWRNMAKVGISRKGFLVLMVLRRFPFLNHLPLEALMAQGNVRSTIRDGIAKELIRRSQRLPGESTDDNSLLSRLVSAHQAQLISMDELMDHVSSETSSQTLGYALWELAKDPKRQSQLREECLAYSGHLSYDDSQTKLPYLDAVIREVVRLHPALAYMERVSVKEDVLPIRHPLQAPDGQELKNIKISAGQTIVIPIHAINRMDTIWGDGSVFRPERWLEDLPARDILFSGWSNVLSFSDGPRNCVGTRLALFQMKVLLMTLVRRFEFQDTGSVIINKIASSMQPTVQGKEELGPYLPVAVVTL</sequence>
<evidence type="ECO:0000256" key="15">
    <source>
        <dbReference type="SAM" id="Phobius"/>
    </source>
</evidence>
<dbReference type="EMBL" id="KV449345">
    <property type="protein sequence ID" value="OAX31563.1"/>
    <property type="molecule type" value="Genomic_DNA"/>
</dbReference>
<evidence type="ECO:0000256" key="12">
    <source>
        <dbReference type="ARBA" id="ARBA00023136"/>
    </source>
</evidence>
<dbReference type="InterPro" id="IPR050121">
    <property type="entry name" value="Cytochrome_P450_monoxygenase"/>
</dbReference>
<comment type="similarity">
    <text evidence="4 14">Belongs to the cytochrome P450 family.</text>
</comment>
<comment type="pathway">
    <text evidence="3">Secondary metabolite biosynthesis; terpenoid biosynthesis.</text>
</comment>
<evidence type="ECO:0000256" key="1">
    <source>
        <dbReference type="ARBA" id="ARBA00001971"/>
    </source>
</evidence>
<keyword evidence="11 14" id="KW-0503">Monooxygenase</keyword>
<dbReference type="Gene3D" id="1.10.630.10">
    <property type="entry name" value="Cytochrome P450"/>
    <property type="match status" value="1"/>
</dbReference>
<name>A0A1B7MG38_9AGAM</name>
<dbReference type="PRINTS" id="PR00463">
    <property type="entry name" value="EP450I"/>
</dbReference>
<feature type="binding site" description="axial binding residue" evidence="13">
    <location>
        <position position="466"/>
    </location>
    <ligand>
        <name>heme</name>
        <dbReference type="ChEBI" id="CHEBI:30413"/>
    </ligand>
    <ligandPart>
        <name>Fe</name>
        <dbReference type="ChEBI" id="CHEBI:18248"/>
    </ligandPart>
</feature>
<evidence type="ECO:0000256" key="13">
    <source>
        <dbReference type="PIRSR" id="PIRSR602401-1"/>
    </source>
</evidence>
<keyword evidence="17" id="KW-1185">Reference proteome</keyword>
<dbReference type="InterPro" id="IPR001128">
    <property type="entry name" value="Cyt_P450"/>
</dbReference>
<organism evidence="16 17">
    <name type="scientific">Rhizopogon vinicolor AM-OR11-026</name>
    <dbReference type="NCBI Taxonomy" id="1314800"/>
    <lineage>
        <taxon>Eukaryota</taxon>
        <taxon>Fungi</taxon>
        <taxon>Dikarya</taxon>
        <taxon>Basidiomycota</taxon>
        <taxon>Agaricomycotina</taxon>
        <taxon>Agaricomycetes</taxon>
        <taxon>Agaricomycetidae</taxon>
        <taxon>Boletales</taxon>
        <taxon>Suillineae</taxon>
        <taxon>Rhizopogonaceae</taxon>
        <taxon>Rhizopogon</taxon>
    </lineage>
</organism>
<dbReference type="PRINTS" id="PR00385">
    <property type="entry name" value="P450"/>
</dbReference>
<dbReference type="PANTHER" id="PTHR24305:SF166">
    <property type="entry name" value="CYTOCHROME P450 12A4, MITOCHONDRIAL-RELATED"/>
    <property type="match status" value="1"/>
</dbReference>
<dbReference type="GO" id="GO:0016705">
    <property type="term" value="F:oxidoreductase activity, acting on paired donors, with incorporation or reduction of molecular oxygen"/>
    <property type="evidence" value="ECO:0007669"/>
    <property type="project" value="InterPro"/>
</dbReference>
<dbReference type="GO" id="GO:0020037">
    <property type="term" value="F:heme binding"/>
    <property type="evidence" value="ECO:0007669"/>
    <property type="project" value="InterPro"/>
</dbReference>
<comment type="cofactor">
    <cofactor evidence="1 13">
        <name>heme</name>
        <dbReference type="ChEBI" id="CHEBI:30413"/>
    </cofactor>
</comment>
<keyword evidence="9 14" id="KW-0560">Oxidoreductase</keyword>
<dbReference type="PANTHER" id="PTHR24305">
    <property type="entry name" value="CYTOCHROME P450"/>
    <property type="match status" value="1"/>
</dbReference>
<feature type="transmembrane region" description="Helical" evidence="15">
    <location>
        <begin position="18"/>
        <end position="35"/>
    </location>
</feature>
<evidence type="ECO:0000313" key="17">
    <source>
        <dbReference type="Proteomes" id="UP000092154"/>
    </source>
</evidence>
<evidence type="ECO:0000256" key="4">
    <source>
        <dbReference type="ARBA" id="ARBA00010617"/>
    </source>
</evidence>
<dbReference type="AlphaFoldDB" id="A0A1B7MG38"/>
<dbReference type="STRING" id="1314800.A0A1B7MG38"/>
<dbReference type="InterPro" id="IPR002401">
    <property type="entry name" value="Cyt_P450_E_grp-I"/>
</dbReference>
<evidence type="ECO:0000256" key="9">
    <source>
        <dbReference type="ARBA" id="ARBA00023002"/>
    </source>
</evidence>
<keyword evidence="8 15" id="KW-1133">Transmembrane helix</keyword>
<dbReference type="Proteomes" id="UP000092154">
    <property type="component" value="Unassembled WGS sequence"/>
</dbReference>
<keyword evidence="10 13" id="KW-0408">Iron</keyword>
<evidence type="ECO:0000256" key="3">
    <source>
        <dbReference type="ARBA" id="ARBA00004721"/>
    </source>
</evidence>
<dbReference type="SUPFAM" id="SSF48264">
    <property type="entry name" value="Cytochrome P450"/>
    <property type="match status" value="1"/>
</dbReference>
<evidence type="ECO:0000256" key="11">
    <source>
        <dbReference type="ARBA" id="ARBA00023033"/>
    </source>
</evidence>
<evidence type="ECO:0000256" key="5">
    <source>
        <dbReference type="ARBA" id="ARBA00022617"/>
    </source>
</evidence>
<keyword evidence="12 15" id="KW-0472">Membrane</keyword>
<evidence type="ECO:0000256" key="14">
    <source>
        <dbReference type="RuleBase" id="RU000461"/>
    </source>
</evidence>
<dbReference type="InterPro" id="IPR036396">
    <property type="entry name" value="Cyt_P450_sf"/>
</dbReference>
<keyword evidence="7 13" id="KW-0479">Metal-binding</keyword>
<protein>
    <submittedName>
        <fullName evidence="16">Cytochrome P450</fullName>
    </submittedName>
</protein>
<comment type="subcellular location">
    <subcellularLocation>
        <location evidence="2">Membrane</location>
    </subcellularLocation>
</comment>